<reference evidence="4" key="1">
    <citation type="submission" date="2018-09" db="EMBL/GenBank/DDBJ databases">
        <authorList>
            <person name="Zhu H."/>
        </authorList>
    </citation>
    <scope>NUCLEOTIDE SEQUENCE [LARGE SCALE GENOMIC DNA]</scope>
    <source>
        <strain evidence="4">K1R23-30</strain>
    </source>
</reference>
<dbReference type="Proteomes" id="UP000265955">
    <property type="component" value="Unassembled WGS sequence"/>
</dbReference>
<evidence type="ECO:0000313" key="4">
    <source>
        <dbReference type="Proteomes" id="UP000265955"/>
    </source>
</evidence>
<dbReference type="AlphaFoldDB" id="A0A3A3FLR8"/>
<accession>A0A3A3FLR8</accession>
<keyword evidence="2" id="KW-0560">Oxidoreductase</keyword>
<comment type="similarity">
    <text evidence="1">Belongs to the short-chain dehydrogenases/reductases (SDR) family.</text>
</comment>
<dbReference type="SUPFAM" id="SSF51735">
    <property type="entry name" value="NAD(P)-binding Rossmann-fold domains"/>
    <property type="match status" value="1"/>
</dbReference>
<dbReference type="Pfam" id="PF00106">
    <property type="entry name" value="adh_short"/>
    <property type="match status" value="1"/>
</dbReference>
<dbReference type="PANTHER" id="PTHR43639:SF1">
    <property type="entry name" value="SHORT-CHAIN DEHYDROGENASE_REDUCTASE FAMILY PROTEIN"/>
    <property type="match status" value="1"/>
</dbReference>
<dbReference type="PANTHER" id="PTHR43639">
    <property type="entry name" value="OXIDOREDUCTASE, SHORT-CHAIN DEHYDROGENASE/REDUCTASE FAMILY (AFU_ORTHOLOGUE AFUA_5G02870)"/>
    <property type="match status" value="1"/>
</dbReference>
<comment type="caution">
    <text evidence="3">The sequence shown here is derived from an EMBL/GenBank/DDBJ whole genome shotgun (WGS) entry which is preliminary data.</text>
</comment>
<dbReference type="InterPro" id="IPR036291">
    <property type="entry name" value="NAD(P)-bd_dom_sf"/>
</dbReference>
<dbReference type="EMBL" id="QYUO01000003">
    <property type="protein sequence ID" value="RJF92305.1"/>
    <property type="molecule type" value="Genomic_DNA"/>
</dbReference>
<dbReference type="InterPro" id="IPR002347">
    <property type="entry name" value="SDR_fam"/>
</dbReference>
<keyword evidence="4" id="KW-1185">Reference proteome</keyword>
<organism evidence="3 4">
    <name type="scientific">Noviherbaspirillum saxi</name>
    <dbReference type="NCBI Taxonomy" id="2320863"/>
    <lineage>
        <taxon>Bacteria</taxon>
        <taxon>Pseudomonadati</taxon>
        <taxon>Pseudomonadota</taxon>
        <taxon>Betaproteobacteria</taxon>
        <taxon>Burkholderiales</taxon>
        <taxon>Oxalobacteraceae</taxon>
        <taxon>Noviherbaspirillum</taxon>
    </lineage>
</organism>
<dbReference type="GO" id="GO:0016491">
    <property type="term" value="F:oxidoreductase activity"/>
    <property type="evidence" value="ECO:0007669"/>
    <property type="project" value="UniProtKB-KW"/>
</dbReference>
<evidence type="ECO:0000256" key="1">
    <source>
        <dbReference type="ARBA" id="ARBA00006484"/>
    </source>
</evidence>
<name>A0A3A3FLR8_9BURK</name>
<dbReference type="Gene3D" id="3.40.50.720">
    <property type="entry name" value="NAD(P)-binding Rossmann-like Domain"/>
    <property type="match status" value="1"/>
</dbReference>
<evidence type="ECO:0000256" key="2">
    <source>
        <dbReference type="ARBA" id="ARBA00023002"/>
    </source>
</evidence>
<evidence type="ECO:0000313" key="3">
    <source>
        <dbReference type="EMBL" id="RJF92305.1"/>
    </source>
</evidence>
<gene>
    <name evidence="3" type="ORF">D3871_27150</name>
</gene>
<proteinExistence type="inferred from homology"/>
<sequence>MIEDLNAKVVLITGSSTGIGSAVARAFRQHQAKVVVHYNRNEGPATQVVADIMRAGG</sequence>
<dbReference type="OrthoDB" id="8959163at2"/>
<protein>
    <submittedName>
        <fullName evidence="3">SDR family NAD(P)-dependent oxidoreductase</fullName>
    </submittedName>
</protein>